<feature type="domain" description="DUF4283" evidence="1">
    <location>
        <begin position="4"/>
        <end position="92"/>
    </location>
</feature>
<proteinExistence type="predicted"/>
<sequence>MNQIERLQYAVIGKFTFEWADLDELRKIIPQQCEVKGSCQIGLFRSKHILIRLSKEEDFVNLISKGVFYLTCKDGYSYLMCTLIYDSKFKVNEETSMVMAWIPFPNLLPTFFVKECLFYLASVVGKPIQLDQATINKTRPSCAQVKVLVDLKGTFLKSMHINIEDEDIGEIRTNVVDIRYDYAPKYCGECKMQGHDKHNCRVINQCDSNLRLNLWEELYSISIGMDRPWLIGGVLVDTADIDDFKTCIEFCDLSQVPFKGSPFTWWNGRARDDCIFERLDRILVNAGCRIFLLS</sequence>
<dbReference type="PANTHER" id="PTHR31286:SF79">
    <property type="entry name" value="N-6 ADENINE-SPECIFIC DNA METHYLASE"/>
    <property type="match status" value="1"/>
</dbReference>
<dbReference type="Pfam" id="PF14111">
    <property type="entry name" value="DUF4283"/>
    <property type="match status" value="1"/>
</dbReference>
<keyword evidence="3" id="KW-1185">Reference proteome</keyword>
<organism evidence="2 3">
    <name type="scientific">Solanum pinnatisectum</name>
    <name type="common">tansyleaf nightshade</name>
    <dbReference type="NCBI Taxonomy" id="50273"/>
    <lineage>
        <taxon>Eukaryota</taxon>
        <taxon>Viridiplantae</taxon>
        <taxon>Streptophyta</taxon>
        <taxon>Embryophyta</taxon>
        <taxon>Tracheophyta</taxon>
        <taxon>Spermatophyta</taxon>
        <taxon>Magnoliopsida</taxon>
        <taxon>eudicotyledons</taxon>
        <taxon>Gunneridae</taxon>
        <taxon>Pentapetalae</taxon>
        <taxon>asterids</taxon>
        <taxon>lamiids</taxon>
        <taxon>Solanales</taxon>
        <taxon>Solanaceae</taxon>
        <taxon>Solanoideae</taxon>
        <taxon>Solaneae</taxon>
        <taxon>Solanum</taxon>
    </lineage>
</organism>
<dbReference type="InterPro" id="IPR025558">
    <property type="entry name" value="DUF4283"/>
</dbReference>
<evidence type="ECO:0000259" key="1">
    <source>
        <dbReference type="Pfam" id="PF14111"/>
    </source>
</evidence>
<dbReference type="Proteomes" id="UP001311915">
    <property type="component" value="Unassembled WGS sequence"/>
</dbReference>
<accession>A0AAV9MJV0</accession>
<dbReference type="InterPro" id="IPR040256">
    <property type="entry name" value="At4g02000-like"/>
</dbReference>
<gene>
    <name evidence="2" type="ORF">R3W88_000847</name>
</gene>
<dbReference type="EMBL" id="JAWPEI010000001">
    <property type="protein sequence ID" value="KAK4737150.1"/>
    <property type="molecule type" value="Genomic_DNA"/>
</dbReference>
<name>A0AAV9MJV0_9SOLN</name>
<dbReference type="PANTHER" id="PTHR31286">
    <property type="entry name" value="GLYCINE-RICH CELL WALL STRUCTURAL PROTEIN 1.8-LIKE"/>
    <property type="match status" value="1"/>
</dbReference>
<reference evidence="2 3" key="1">
    <citation type="submission" date="2023-10" db="EMBL/GenBank/DDBJ databases">
        <title>Genome-Wide Identification Analysis in wild type Solanum Pinnatisectum Reveals Some Genes Defensing Phytophthora Infestans.</title>
        <authorList>
            <person name="Sun C."/>
        </authorList>
    </citation>
    <scope>NUCLEOTIDE SEQUENCE [LARGE SCALE GENOMIC DNA]</scope>
    <source>
        <strain evidence="2">LQN</strain>
        <tissue evidence="2">Leaf</tissue>
    </source>
</reference>
<evidence type="ECO:0000313" key="3">
    <source>
        <dbReference type="Proteomes" id="UP001311915"/>
    </source>
</evidence>
<evidence type="ECO:0000313" key="2">
    <source>
        <dbReference type="EMBL" id="KAK4737150.1"/>
    </source>
</evidence>
<comment type="caution">
    <text evidence="2">The sequence shown here is derived from an EMBL/GenBank/DDBJ whole genome shotgun (WGS) entry which is preliminary data.</text>
</comment>
<dbReference type="AlphaFoldDB" id="A0AAV9MJV0"/>
<protein>
    <recommendedName>
        <fullName evidence="1">DUF4283 domain-containing protein</fullName>
    </recommendedName>
</protein>